<dbReference type="EMBL" id="CAXLJM020000050">
    <property type="protein sequence ID" value="CAL8114630.1"/>
    <property type="molecule type" value="Genomic_DNA"/>
</dbReference>
<evidence type="ECO:0000313" key="2">
    <source>
        <dbReference type="EMBL" id="CAL8114630.1"/>
    </source>
</evidence>
<dbReference type="Proteomes" id="UP001642540">
    <property type="component" value="Unassembled WGS sequence"/>
</dbReference>
<accession>A0ABP1QXT9</accession>
<feature type="compositionally biased region" description="Acidic residues" evidence="1">
    <location>
        <begin position="615"/>
        <end position="626"/>
    </location>
</feature>
<protein>
    <submittedName>
        <fullName evidence="2">Uncharacterized protein</fullName>
    </submittedName>
</protein>
<feature type="compositionally biased region" description="Polar residues" evidence="1">
    <location>
        <begin position="567"/>
        <end position="577"/>
    </location>
</feature>
<gene>
    <name evidence="2" type="ORF">ODALV1_LOCUS16546</name>
</gene>
<proteinExistence type="predicted"/>
<feature type="compositionally biased region" description="Polar residues" evidence="1">
    <location>
        <begin position="586"/>
        <end position="604"/>
    </location>
</feature>
<keyword evidence="3" id="KW-1185">Reference proteome</keyword>
<evidence type="ECO:0000313" key="3">
    <source>
        <dbReference type="Proteomes" id="UP001642540"/>
    </source>
</evidence>
<sequence>MNQYPGTRLRFPPGVYALPPRFVRNSFVSPPRYIVPHHRPIYQSYSQPQPRPHYPQSPRIPREDEYVPNLPLELWPPHLNRHPFPPPHPPPPYPNPGYPIPFQGARGGPPQLVVGHPGYFVRPRRGNPQPRHHFNNYWGPAPPPPIVSSVYRPTPPYPPPPYRGNAPGHPRCFSGPIPRNLIKFKNGYPIIPLVNPPRFHQPNPDQDSFIDYEDGEPWYDNEDEVLVASRRMQTNNTLMNSVLDEEVVHCEPNLGTLTRVESLKQQVQLLENGVKKETEGRDLAKTKCDAQIKNFKRATEEYNHAMEKFGNQNYEEVSNNEAANVYQEMKTEMEQNLEANIEQRCCEDEVEQNDSQPTWREGIFPNNVEGSRPLTADDGPGYEALELLRNRNFNSQSQNTEHTVIQDSACFATPPFPIPPPHYYHYPQHQDDSLTMLVSPHGPQHYQPPPPPLQQYPFPQQQMPPQHQQQQAPQLAAQYGFEPCGGHQPRFQITENEARIARLRMYLRLIFEERNRREREAMLGSVAQNPEIFDAPPSTTTTAAGEHSNPLAASGMGPTPNLLPPVTVQQGRLSNGLMSGGGIVKVTQSAPKSPQPISTAPTGSDDSDAAKGEKEEETSPGNDDENGINGHGEMEVEQPRSPAQLESQALRLNAPTLAKLLEAPCLDGTARRTRSYTRMHSNMNNVLYAALTGGGQRTIGAAYQNADSVSSGLGRGDDRDPNVFEERNKGGGELKNEHEKDESSNGNECDDMQADYGGEVSIGESDDNGDDDDYDNLDYSLNAKYVVLLEGGSPHTSALTSEDGRGYEAFELLCNRNPNSQMKNLQLLELLLVMKRLYSLFPPPTELSRFPRNEDDSLMMFMSIHDPQHRYSPPLYQVPSLRLHTSPAHAKLWRTNSKY</sequence>
<reference evidence="2 3" key="1">
    <citation type="submission" date="2024-08" db="EMBL/GenBank/DDBJ databases">
        <authorList>
            <person name="Cucini C."/>
            <person name="Frati F."/>
        </authorList>
    </citation>
    <scope>NUCLEOTIDE SEQUENCE [LARGE SCALE GENOMIC DNA]</scope>
</reference>
<feature type="region of interest" description="Disordered" evidence="1">
    <location>
        <begin position="433"/>
        <end position="452"/>
    </location>
</feature>
<name>A0ABP1QXT9_9HEXA</name>
<feature type="compositionally biased region" description="Acidic residues" evidence="1">
    <location>
        <begin position="764"/>
        <end position="775"/>
    </location>
</feature>
<feature type="region of interest" description="Disordered" evidence="1">
    <location>
        <begin position="42"/>
        <end position="63"/>
    </location>
</feature>
<feature type="region of interest" description="Disordered" evidence="1">
    <location>
        <begin position="351"/>
        <end position="375"/>
    </location>
</feature>
<feature type="compositionally biased region" description="Basic and acidic residues" evidence="1">
    <location>
        <begin position="715"/>
        <end position="743"/>
    </location>
</feature>
<organism evidence="2 3">
    <name type="scientific">Orchesella dallaii</name>
    <dbReference type="NCBI Taxonomy" id="48710"/>
    <lineage>
        <taxon>Eukaryota</taxon>
        <taxon>Metazoa</taxon>
        <taxon>Ecdysozoa</taxon>
        <taxon>Arthropoda</taxon>
        <taxon>Hexapoda</taxon>
        <taxon>Collembola</taxon>
        <taxon>Entomobryomorpha</taxon>
        <taxon>Entomobryoidea</taxon>
        <taxon>Orchesellidae</taxon>
        <taxon>Orchesellinae</taxon>
        <taxon>Orchesella</taxon>
    </lineage>
</organism>
<evidence type="ECO:0000256" key="1">
    <source>
        <dbReference type="SAM" id="MobiDB-lite"/>
    </source>
</evidence>
<feature type="region of interest" description="Disordered" evidence="1">
    <location>
        <begin position="708"/>
        <end position="775"/>
    </location>
</feature>
<feature type="region of interest" description="Disordered" evidence="1">
    <location>
        <begin position="527"/>
        <end position="645"/>
    </location>
</feature>
<comment type="caution">
    <text evidence="2">The sequence shown here is derived from an EMBL/GenBank/DDBJ whole genome shotgun (WGS) entry which is preliminary data.</text>
</comment>